<protein>
    <submittedName>
        <fullName evidence="11">Chloride channel protein, CIC family</fullName>
    </submittedName>
</protein>
<evidence type="ECO:0000256" key="4">
    <source>
        <dbReference type="ARBA" id="ARBA00022989"/>
    </source>
</evidence>
<evidence type="ECO:0000256" key="3">
    <source>
        <dbReference type="ARBA" id="ARBA00022692"/>
    </source>
</evidence>
<evidence type="ECO:0000256" key="1">
    <source>
        <dbReference type="ARBA" id="ARBA00004141"/>
    </source>
</evidence>
<reference evidence="11 12" key="1">
    <citation type="submission" date="2016-10" db="EMBL/GenBank/DDBJ databases">
        <authorList>
            <person name="de Groot N.N."/>
        </authorList>
    </citation>
    <scope>NUCLEOTIDE SEQUENCE [LARGE SCALE GENOMIC DNA]</scope>
    <source>
        <strain evidence="11 12">DSM 16859</strain>
    </source>
</reference>
<evidence type="ECO:0000256" key="9">
    <source>
        <dbReference type="ARBA" id="ARBA00023303"/>
    </source>
</evidence>
<keyword evidence="7" id="KW-0869">Chloride channel</keyword>
<dbReference type="InterPro" id="IPR001807">
    <property type="entry name" value="ClC"/>
</dbReference>
<feature type="transmembrane region" description="Helical" evidence="10">
    <location>
        <begin position="198"/>
        <end position="216"/>
    </location>
</feature>
<dbReference type="STRING" id="64702.SAMN05443377_1018"/>
<dbReference type="OrthoDB" id="9767361at2"/>
<dbReference type="GO" id="GO:0005254">
    <property type="term" value="F:chloride channel activity"/>
    <property type="evidence" value="ECO:0007669"/>
    <property type="project" value="UniProtKB-KW"/>
</dbReference>
<feature type="transmembrane region" description="Helical" evidence="10">
    <location>
        <begin position="236"/>
        <end position="260"/>
    </location>
</feature>
<dbReference type="SUPFAM" id="SSF81340">
    <property type="entry name" value="Clc chloride channel"/>
    <property type="match status" value="1"/>
</dbReference>
<evidence type="ECO:0000256" key="2">
    <source>
        <dbReference type="ARBA" id="ARBA00022448"/>
    </source>
</evidence>
<dbReference type="EMBL" id="FOGZ01000001">
    <property type="protein sequence ID" value="SER47029.1"/>
    <property type="molecule type" value="Genomic_DNA"/>
</dbReference>
<name>A0A1H9PGP0_9ACTN</name>
<gene>
    <name evidence="11" type="ORF">SAMN05443377_1018</name>
</gene>
<feature type="transmembrane region" description="Helical" evidence="10">
    <location>
        <begin position="103"/>
        <end position="124"/>
    </location>
</feature>
<feature type="transmembrane region" description="Helical" evidence="10">
    <location>
        <begin position="314"/>
        <end position="338"/>
    </location>
</feature>
<dbReference type="InterPro" id="IPR014743">
    <property type="entry name" value="Cl-channel_core"/>
</dbReference>
<dbReference type="Proteomes" id="UP000198815">
    <property type="component" value="Unassembled WGS sequence"/>
</dbReference>
<evidence type="ECO:0000313" key="12">
    <source>
        <dbReference type="Proteomes" id="UP000198815"/>
    </source>
</evidence>
<dbReference type="PRINTS" id="PR00762">
    <property type="entry name" value="CLCHANNEL"/>
</dbReference>
<keyword evidence="6 10" id="KW-0472">Membrane</keyword>
<keyword evidence="12" id="KW-1185">Reference proteome</keyword>
<dbReference type="FunFam" id="1.10.3080.10:FF:000018">
    <property type="entry name" value="Chloride transporter, ClC family"/>
    <property type="match status" value="1"/>
</dbReference>
<evidence type="ECO:0000256" key="5">
    <source>
        <dbReference type="ARBA" id="ARBA00023065"/>
    </source>
</evidence>
<keyword evidence="8" id="KW-0868">Chloride</keyword>
<feature type="transmembrane region" description="Helical" evidence="10">
    <location>
        <begin position="350"/>
        <end position="372"/>
    </location>
</feature>
<evidence type="ECO:0000256" key="10">
    <source>
        <dbReference type="SAM" id="Phobius"/>
    </source>
</evidence>
<keyword evidence="5" id="KW-0406">Ion transport</keyword>
<dbReference type="RefSeq" id="WP_091966417.1">
    <property type="nucleotide sequence ID" value="NZ_FOGZ01000001.1"/>
</dbReference>
<dbReference type="Gene3D" id="1.10.3080.10">
    <property type="entry name" value="Clc chloride channel"/>
    <property type="match status" value="1"/>
</dbReference>
<accession>A0A1H9PGP0</accession>
<feature type="transmembrane region" description="Helical" evidence="10">
    <location>
        <begin position="272"/>
        <end position="294"/>
    </location>
</feature>
<keyword evidence="9" id="KW-0407">Ion channel</keyword>
<feature type="transmembrane region" description="Helical" evidence="10">
    <location>
        <begin position="378"/>
        <end position="397"/>
    </location>
</feature>
<dbReference type="PANTHER" id="PTHR43427">
    <property type="entry name" value="CHLORIDE CHANNEL PROTEIN CLC-E"/>
    <property type="match status" value="1"/>
</dbReference>
<evidence type="ECO:0000256" key="8">
    <source>
        <dbReference type="ARBA" id="ARBA00023214"/>
    </source>
</evidence>
<feature type="transmembrane region" description="Helical" evidence="10">
    <location>
        <begin position="409"/>
        <end position="434"/>
    </location>
</feature>
<dbReference type="InterPro" id="IPR050368">
    <property type="entry name" value="ClC-type_chloride_channel"/>
</dbReference>
<dbReference type="PANTHER" id="PTHR43427:SF6">
    <property type="entry name" value="CHLORIDE CHANNEL PROTEIN CLC-E"/>
    <property type="match status" value="1"/>
</dbReference>
<keyword evidence="3 10" id="KW-0812">Transmembrane</keyword>
<dbReference type="CDD" id="cd00400">
    <property type="entry name" value="Voltage_gated_ClC"/>
    <property type="match status" value="1"/>
</dbReference>
<keyword evidence="2" id="KW-0813">Transport</keyword>
<dbReference type="AlphaFoldDB" id="A0A1H9PGP0"/>
<dbReference type="GO" id="GO:0034707">
    <property type="term" value="C:chloride channel complex"/>
    <property type="evidence" value="ECO:0007669"/>
    <property type="project" value="UniProtKB-KW"/>
</dbReference>
<comment type="subcellular location">
    <subcellularLocation>
        <location evidence="1">Membrane</location>
        <topology evidence="1">Multi-pass membrane protein</topology>
    </subcellularLocation>
</comment>
<proteinExistence type="predicted"/>
<feature type="transmembrane region" description="Helical" evidence="10">
    <location>
        <begin position="440"/>
        <end position="458"/>
    </location>
</feature>
<evidence type="ECO:0000313" key="11">
    <source>
        <dbReference type="EMBL" id="SER47029.1"/>
    </source>
</evidence>
<evidence type="ECO:0000256" key="6">
    <source>
        <dbReference type="ARBA" id="ARBA00023136"/>
    </source>
</evidence>
<dbReference type="Pfam" id="PF00654">
    <property type="entry name" value="Voltage_CLC"/>
    <property type="match status" value="1"/>
</dbReference>
<sequence length="494" mass="51314">MSQPEPADPEDASEERSAHAPRRLRALAHRYTPHLPQSFQDSINRWLLFGVVIGVVSGLGAVIFYWCLSHATQWLLVGIGGYQPPTTVGEGSGLPNGAFTRPWAIPLVVTGGALVAGILVAWLAPEAEGHGTDAAIHAVHHDPTSLRGRVAVVKVIASSLVIGSGGSGGREGPTAQISATVIAQLCRWLKVPRQDARIAVSAAMGSGIGAIFRAPMGGALLGAELLYREDMESDALMPSFVSSIVAFAVFGTFFGFRPIFGSHSAASFQHPVGLIWYACVGVAAGVAGRAYASIFYGGGALLKRLPVPNAIRPAIGGLCVGLIGLAVPAALGTGYGWIQLEMTSDWLLTTPLWLVLVIPLAKIVSTTLSIGSGGSGGVFGPGMVIGGCAGAAVWRLVHTLPGVTHDPMPYVIIGMIACFGSVAHAPIGVMLMVAEMTGNLTLLAPAMLAMAIATLIVDGKSIYISQLRDRFEYYSLRERGGSLGGHPLSPGPQP</sequence>
<evidence type="ECO:0000256" key="7">
    <source>
        <dbReference type="ARBA" id="ARBA00023173"/>
    </source>
</evidence>
<organism evidence="11 12">
    <name type="scientific">Propionibacterium cyclohexanicum</name>
    <dbReference type="NCBI Taxonomy" id="64702"/>
    <lineage>
        <taxon>Bacteria</taxon>
        <taxon>Bacillati</taxon>
        <taxon>Actinomycetota</taxon>
        <taxon>Actinomycetes</taxon>
        <taxon>Propionibacteriales</taxon>
        <taxon>Propionibacteriaceae</taxon>
        <taxon>Propionibacterium</taxon>
    </lineage>
</organism>
<keyword evidence="4 10" id="KW-1133">Transmembrane helix</keyword>
<feature type="transmembrane region" description="Helical" evidence="10">
    <location>
        <begin position="46"/>
        <end position="66"/>
    </location>
</feature>